<protein>
    <submittedName>
        <fullName evidence="3">Ig-like domain-containing protein</fullName>
    </submittedName>
</protein>
<reference evidence="3 4" key="1">
    <citation type="submission" date="2023-04" db="EMBL/GenBank/DDBJ databases">
        <title>Bacteroides pacosi sp. nov., isolated from the fecal material of an alpaca.</title>
        <authorList>
            <person name="Miller S."/>
            <person name="Hendry M."/>
            <person name="King J."/>
            <person name="Sankaranarayanan K."/>
            <person name="Lawson P.A."/>
        </authorList>
    </citation>
    <scope>NUCLEOTIDE SEQUENCE [LARGE SCALE GENOMIC DNA]</scope>
    <source>
        <strain evidence="3 4">A2-P53</strain>
    </source>
</reference>
<dbReference type="InterPro" id="IPR008964">
    <property type="entry name" value="Invasin/intimin_cell_adhesion"/>
</dbReference>
<gene>
    <name evidence="3" type="ORF">QHG74_10200</name>
</gene>
<dbReference type="EMBL" id="JARZAK010000005">
    <property type="protein sequence ID" value="MDY7258089.1"/>
    <property type="molecule type" value="Genomic_DNA"/>
</dbReference>
<keyword evidence="4" id="KW-1185">Reference proteome</keyword>
<dbReference type="RefSeq" id="WP_148364440.1">
    <property type="nucleotide sequence ID" value="NZ_JARZAK010000005.1"/>
</dbReference>
<dbReference type="Proteomes" id="UP001292913">
    <property type="component" value="Unassembled WGS sequence"/>
</dbReference>
<feature type="chain" id="PRO_5045136434" evidence="1">
    <location>
        <begin position="23"/>
        <end position="217"/>
    </location>
</feature>
<organism evidence="3 4">
    <name type="scientific">Bacteroides vicugnae</name>
    <dbReference type="NCBI Taxonomy" id="3037989"/>
    <lineage>
        <taxon>Bacteria</taxon>
        <taxon>Pseudomonadati</taxon>
        <taxon>Bacteroidota</taxon>
        <taxon>Bacteroidia</taxon>
        <taxon>Bacteroidales</taxon>
        <taxon>Bacteroidaceae</taxon>
        <taxon>Bacteroides</taxon>
    </lineage>
</organism>
<sequence>MRKVLFLLPVLAFLFLYGCSSDDDNAKLSLNKSTVTLNYKTTEQLKASGKVEWTSENDFVASVNENGVIEGKHVGKTFIVASNGTEEVKCAVEVAPKYNTYSEPILDFGITKAELKGRENRELLSETSTTIKYRGNSGSAASEIAYAFKDGKMNGAGALVKSSYSSVIMDFLIERYQAAFQKEDVFYFIDGNSSNYNKFVSLSIGASGIIIMYTPKN</sequence>
<name>A0ABU5HPG5_9BACE</name>
<dbReference type="SUPFAM" id="SSF49373">
    <property type="entry name" value="Invasin/intimin cell-adhesion fragments"/>
    <property type="match status" value="1"/>
</dbReference>
<comment type="caution">
    <text evidence="3">The sequence shown here is derived from an EMBL/GenBank/DDBJ whole genome shotgun (WGS) entry which is preliminary data.</text>
</comment>
<dbReference type="Pfam" id="PF02368">
    <property type="entry name" value="Big_2"/>
    <property type="match status" value="1"/>
</dbReference>
<feature type="domain" description="BIG2" evidence="2">
    <location>
        <begin position="34"/>
        <end position="86"/>
    </location>
</feature>
<dbReference type="PROSITE" id="PS51257">
    <property type="entry name" value="PROKAR_LIPOPROTEIN"/>
    <property type="match status" value="1"/>
</dbReference>
<evidence type="ECO:0000259" key="2">
    <source>
        <dbReference type="Pfam" id="PF02368"/>
    </source>
</evidence>
<evidence type="ECO:0000313" key="3">
    <source>
        <dbReference type="EMBL" id="MDY7258089.1"/>
    </source>
</evidence>
<proteinExistence type="predicted"/>
<keyword evidence="1" id="KW-0732">Signal</keyword>
<feature type="signal peptide" evidence="1">
    <location>
        <begin position="1"/>
        <end position="22"/>
    </location>
</feature>
<evidence type="ECO:0000313" key="4">
    <source>
        <dbReference type="Proteomes" id="UP001292913"/>
    </source>
</evidence>
<dbReference type="Gene3D" id="2.60.40.1080">
    <property type="match status" value="1"/>
</dbReference>
<dbReference type="InterPro" id="IPR003343">
    <property type="entry name" value="Big_2"/>
</dbReference>
<evidence type="ECO:0000256" key="1">
    <source>
        <dbReference type="SAM" id="SignalP"/>
    </source>
</evidence>
<accession>A0ABU5HPG5</accession>